<dbReference type="SUPFAM" id="SSF52980">
    <property type="entry name" value="Restriction endonuclease-like"/>
    <property type="match status" value="1"/>
</dbReference>
<reference evidence="8" key="1">
    <citation type="journal article" date="2019" name="Int. J. Syst. Evol. Microbiol.">
        <title>The Global Catalogue of Microorganisms (GCM) 10K type strain sequencing project: providing services to taxonomists for standard genome sequencing and annotation.</title>
        <authorList>
            <consortium name="The Broad Institute Genomics Platform"/>
            <consortium name="The Broad Institute Genome Sequencing Center for Infectious Disease"/>
            <person name="Wu L."/>
            <person name="Ma J."/>
        </authorList>
    </citation>
    <scope>NUCLEOTIDE SEQUENCE [LARGE SCALE GENOMIC DNA]</scope>
    <source>
        <strain evidence="8">DT72</strain>
    </source>
</reference>
<name>A0ABW4P1K6_9NOCA</name>
<comment type="similarity">
    <text evidence="6">Belongs to the Vsr family.</text>
</comment>
<keyword evidence="3" id="KW-0227">DNA damage</keyword>
<evidence type="ECO:0000256" key="4">
    <source>
        <dbReference type="ARBA" id="ARBA00022801"/>
    </source>
</evidence>
<evidence type="ECO:0000256" key="5">
    <source>
        <dbReference type="ARBA" id="ARBA00023204"/>
    </source>
</evidence>
<dbReference type="Proteomes" id="UP001597286">
    <property type="component" value="Unassembled WGS sequence"/>
</dbReference>
<keyword evidence="2 7" id="KW-0255">Endonuclease</keyword>
<gene>
    <name evidence="7" type="ORF">ACFSJG_09055</name>
</gene>
<dbReference type="EMBL" id="JBHUFB010000009">
    <property type="protein sequence ID" value="MFD1812357.1"/>
    <property type="molecule type" value="Genomic_DNA"/>
</dbReference>
<dbReference type="Gene3D" id="3.40.960.10">
    <property type="entry name" value="VSR Endonuclease"/>
    <property type="match status" value="1"/>
</dbReference>
<keyword evidence="4" id="KW-0378">Hydrolase</keyword>
<keyword evidence="8" id="KW-1185">Reference proteome</keyword>
<keyword evidence="1" id="KW-0540">Nuclease</keyword>
<evidence type="ECO:0000256" key="3">
    <source>
        <dbReference type="ARBA" id="ARBA00022763"/>
    </source>
</evidence>
<evidence type="ECO:0000256" key="2">
    <source>
        <dbReference type="ARBA" id="ARBA00022759"/>
    </source>
</evidence>
<dbReference type="InterPro" id="IPR004603">
    <property type="entry name" value="DNA_mismatch_endonuc_vsr"/>
</dbReference>
<dbReference type="RefSeq" id="WP_378484864.1">
    <property type="nucleotide sequence ID" value="NZ_JBHUFB010000009.1"/>
</dbReference>
<proteinExistence type="inferred from homology"/>
<dbReference type="CDD" id="cd00221">
    <property type="entry name" value="Vsr"/>
    <property type="match status" value="1"/>
</dbReference>
<evidence type="ECO:0000256" key="1">
    <source>
        <dbReference type="ARBA" id="ARBA00022722"/>
    </source>
</evidence>
<dbReference type="Pfam" id="PF03852">
    <property type="entry name" value="Vsr"/>
    <property type="match status" value="1"/>
</dbReference>
<comment type="caution">
    <text evidence="7">The sequence shown here is derived from an EMBL/GenBank/DDBJ whole genome shotgun (WGS) entry which is preliminary data.</text>
</comment>
<dbReference type="InterPro" id="IPR011335">
    <property type="entry name" value="Restrct_endonuc-II-like"/>
</dbReference>
<evidence type="ECO:0000256" key="6">
    <source>
        <dbReference type="ARBA" id="ARBA00029466"/>
    </source>
</evidence>
<dbReference type="GO" id="GO:0004519">
    <property type="term" value="F:endonuclease activity"/>
    <property type="evidence" value="ECO:0007669"/>
    <property type="project" value="UniProtKB-KW"/>
</dbReference>
<evidence type="ECO:0000313" key="7">
    <source>
        <dbReference type="EMBL" id="MFD1812357.1"/>
    </source>
</evidence>
<dbReference type="NCBIfam" id="TIGR00632">
    <property type="entry name" value="vsr"/>
    <property type="match status" value="1"/>
</dbReference>
<sequence>MTDANTRRAMQANRRTDTLPEIALRSALHRRGLRFRKDLRLPEIAGCPRPDIAFTRSKVAVFVDGCFWHSCPRHGRRPATNTDYWSPKLAGNVARDRSNDAALRHEGWTVVRVWEHENVGDAVARVVSALAAAGSGTGRECM</sequence>
<protein>
    <submittedName>
        <fullName evidence="7">Very short patch repair endonuclease</fullName>
    </submittedName>
</protein>
<evidence type="ECO:0000313" key="8">
    <source>
        <dbReference type="Proteomes" id="UP001597286"/>
    </source>
</evidence>
<keyword evidence="5" id="KW-0234">DNA repair</keyword>
<organism evidence="7 8">
    <name type="scientific">Rhodococcus gannanensis</name>
    <dbReference type="NCBI Taxonomy" id="1960308"/>
    <lineage>
        <taxon>Bacteria</taxon>
        <taxon>Bacillati</taxon>
        <taxon>Actinomycetota</taxon>
        <taxon>Actinomycetes</taxon>
        <taxon>Mycobacteriales</taxon>
        <taxon>Nocardiaceae</taxon>
        <taxon>Rhodococcus</taxon>
    </lineage>
</organism>
<accession>A0ABW4P1K6</accession>